<proteinExistence type="inferred from homology"/>
<keyword evidence="2 3" id="KW-0378">Hydrolase</keyword>
<name>R8BSX1_PHAM7</name>
<feature type="domain" description="Carboxylesterase type B" evidence="4">
    <location>
        <begin position="177"/>
        <end position="488"/>
    </location>
</feature>
<dbReference type="RefSeq" id="XP_007912882.1">
    <property type="nucleotide sequence ID" value="XM_007914691.1"/>
</dbReference>
<dbReference type="InterPro" id="IPR050309">
    <property type="entry name" value="Type-B_Carboxylest/Lipase"/>
</dbReference>
<dbReference type="EC" id="3.1.1.-" evidence="3"/>
<accession>R8BSX1</accession>
<dbReference type="KEGG" id="tmn:UCRPA7_2116"/>
<organism evidence="5 6">
    <name type="scientific">Phaeoacremonium minimum (strain UCR-PA7)</name>
    <name type="common">Esca disease fungus</name>
    <name type="synonym">Togninia minima</name>
    <dbReference type="NCBI Taxonomy" id="1286976"/>
    <lineage>
        <taxon>Eukaryota</taxon>
        <taxon>Fungi</taxon>
        <taxon>Dikarya</taxon>
        <taxon>Ascomycota</taxon>
        <taxon>Pezizomycotina</taxon>
        <taxon>Sordariomycetes</taxon>
        <taxon>Sordariomycetidae</taxon>
        <taxon>Togniniales</taxon>
        <taxon>Togniniaceae</taxon>
        <taxon>Phaeoacremonium</taxon>
    </lineage>
</organism>
<dbReference type="PANTHER" id="PTHR11559">
    <property type="entry name" value="CARBOXYLESTERASE"/>
    <property type="match status" value="1"/>
</dbReference>
<dbReference type="EMBL" id="KB932922">
    <property type="protein sequence ID" value="EOO02370.1"/>
    <property type="molecule type" value="Genomic_DNA"/>
</dbReference>
<evidence type="ECO:0000259" key="4">
    <source>
        <dbReference type="Pfam" id="PF00135"/>
    </source>
</evidence>
<dbReference type="Gene3D" id="3.40.50.1820">
    <property type="entry name" value="alpha/beta hydrolase"/>
    <property type="match status" value="1"/>
</dbReference>
<dbReference type="GO" id="GO:0016787">
    <property type="term" value="F:hydrolase activity"/>
    <property type="evidence" value="ECO:0007669"/>
    <property type="project" value="UniProtKB-KW"/>
</dbReference>
<dbReference type="HOGENOM" id="CLU_006586_10_5_1"/>
<dbReference type="AlphaFoldDB" id="R8BSX1"/>
<dbReference type="SUPFAM" id="SSF53474">
    <property type="entry name" value="alpha/beta-Hydrolases"/>
    <property type="match status" value="1"/>
</dbReference>
<evidence type="ECO:0000313" key="5">
    <source>
        <dbReference type="EMBL" id="EOO02370.1"/>
    </source>
</evidence>
<dbReference type="ESTHER" id="togmi-r8bsx1">
    <property type="family name" value="Fungal_carboxylesterase_lipase"/>
</dbReference>
<evidence type="ECO:0000256" key="1">
    <source>
        <dbReference type="ARBA" id="ARBA00005964"/>
    </source>
</evidence>
<dbReference type="Pfam" id="PF00135">
    <property type="entry name" value="COesterase"/>
    <property type="match status" value="1"/>
</dbReference>
<dbReference type="PROSITE" id="PS00941">
    <property type="entry name" value="CARBOXYLESTERASE_B_2"/>
    <property type="match status" value="1"/>
</dbReference>
<dbReference type="InterPro" id="IPR019826">
    <property type="entry name" value="Carboxylesterase_B_AS"/>
</dbReference>
<dbReference type="InterPro" id="IPR019819">
    <property type="entry name" value="Carboxylesterase_B_CS"/>
</dbReference>
<dbReference type="InterPro" id="IPR029058">
    <property type="entry name" value="AB_hydrolase_fold"/>
</dbReference>
<dbReference type="Proteomes" id="UP000014074">
    <property type="component" value="Unassembled WGS sequence"/>
</dbReference>
<dbReference type="eggNOG" id="KOG4389">
    <property type="taxonomic scope" value="Eukaryota"/>
</dbReference>
<gene>
    <name evidence="5" type="ORF">UCRPA7_2116</name>
</gene>
<evidence type="ECO:0000256" key="3">
    <source>
        <dbReference type="RuleBase" id="RU361235"/>
    </source>
</evidence>
<reference evidence="6" key="1">
    <citation type="journal article" date="2013" name="Genome Announc.">
        <title>Draft genome sequence of the ascomycete Phaeoacremonium aleophilum strain UCR-PA7, a causal agent of the esca disease complex in grapevines.</title>
        <authorList>
            <person name="Blanco-Ulate B."/>
            <person name="Rolshausen P."/>
            <person name="Cantu D."/>
        </authorList>
    </citation>
    <scope>NUCLEOTIDE SEQUENCE [LARGE SCALE GENOMIC DNA]</scope>
    <source>
        <strain evidence="6">UCR-PA7</strain>
    </source>
</reference>
<dbReference type="PROSITE" id="PS00122">
    <property type="entry name" value="CARBOXYLESTERASE_B_1"/>
    <property type="match status" value="1"/>
</dbReference>
<dbReference type="InterPro" id="IPR002018">
    <property type="entry name" value="CarbesteraseB"/>
</dbReference>
<comment type="similarity">
    <text evidence="1 3">Belongs to the type-B carboxylesterase/lipase family.</text>
</comment>
<protein>
    <recommendedName>
        <fullName evidence="3">Carboxylic ester hydrolase</fullName>
        <ecNumber evidence="3">3.1.1.-</ecNumber>
    </recommendedName>
</protein>
<dbReference type="OrthoDB" id="408631at2759"/>
<keyword evidence="6" id="KW-1185">Reference proteome</keyword>
<sequence>MKATEIDHIYQQERHRAISLNATGGYYNFSNIRYGVAPVDDLRFRAPVAPTDISSAVVNNGSVGRVCPQSTGNWSLIAQQFYPKYLSGQSFDYDTAMAALPSSPMAVSSDPRTTEDCLFLDVLAPQKVFKQNITGLPVLVYGGGYSSGEKTGNGKFNPAGLLHISNASFVYVAMNYRDNIHLFGGDKTRVTVMGGSAGAGSIMHHIASSGGADAGPFFNQAIMLSPAFLPSPTLTTPEASFRGFLDMLGVSSLAEARQLDSEALIAANAIYIYSQSPYGSNLFGPAVDGALVPALLGQSLMNGSFHHNVRIMVSHNMLEGLLFTNPTISTTTDYTNMLEASMPDIPQDQLEYINGTLYPGRFNGTYGYTSEFQRALVTIQDSTIVCNTNYLAKALSDQAYSLNFKVSPGIHGQETSYVFQNGVTSGVNTMVADALQQYIVSFVMDSMPTSFDGTPLPTYGTSSRAMMMATTGLTVGTDDASNARCQWWQQGLYA</sequence>
<evidence type="ECO:0000313" key="6">
    <source>
        <dbReference type="Proteomes" id="UP000014074"/>
    </source>
</evidence>
<dbReference type="GeneID" id="19322334"/>
<evidence type="ECO:0000256" key="2">
    <source>
        <dbReference type="ARBA" id="ARBA00022801"/>
    </source>
</evidence>